<sequence>MDLEFLQSMDIQILVGVAVAALAIVVGAVYLFASMKSKGCLDPENFKEFKLVKRQQLSHNVAKFTFELPTPTSVLGLPIGQHISCRGKDSQGEEVIKPYTPTTLDSDVGYFELVIKMYPQGRMSHHFRELRVGDYLAVKGPRGRFRYQPGEVRAFGMIAGGSGITPMFQVARAILENPKDTTNVHLIYANVTYEDILLKEELDSLAAKYPGRFKVYYVLNQPPEVWDGGVGFVSKEMIQTHCPAPAPDIRVLRCGPPPMNKAMTGHLDALGYSPDMQFQF</sequence>
<comment type="subcellular location">
    <subcellularLocation>
        <location evidence="2">Mitochondrion outer membrane</location>
    </subcellularLocation>
</comment>
<feature type="binding site" evidence="13">
    <location>
        <position position="98"/>
    </location>
    <ligand>
        <name>FAD</name>
        <dbReference type="ChEBI" id="CHEBI:57692"/>
    </ligand>
</feature>
<comment type="similarity">
    <text evidence="3 14">Belongs to the flavoprotein pyridine nucleotide cytochrome reductase family.</text>
</comment>
<gene>
    <name evidence="15" type="ORF">F383_35377</name>
</gene>
<dbReference type="CDD" id="cd06183">
    <property type="entry name" value="cyt_b5_reduct_like"/>
    <property type="match status" value="1"/>
</dbReference>
<dbReference type="SUPFAM" id="SSF63380">
    <property type="entry name" value="Riboflavin synthase domain-like"/>
    <property type="match status" value="1"/>
</dbReference>
<dbReference type="InterPro" id="IPR001709">
    <property type="entry name" value="Flavoprot_Pyr_Nucl_cyt_Rdtase"/>
</dbReference>
<dbReference type="Gene3D" id="2.40.30.10">
    <property type="entry name" value="Translation factors"/>
    <property type="match status" value="1"/>
</dbReference>
<dbReference type="InterPro" id="IPR017938">
    <property type="entry name" value="Riboflavin_synthase-like_b-brl"/>
</dbReference>
<dbReference type="PANTHER" id="PTHR19370">
    <property type="entry name" value="NADH-CYTOCHROME B5 REDUCTASE"/>
    <property type="match status" value="1"/>
</dbReference>
<dbReference type="OrthoDB" id="432685at2759"/>
<dbReference type="FunFam" id="2.40.30.10:FF:000032">
    <property type="entry name" value="NADH-cytochrome b5 reductase"/>
    <property type="match status" value="1"/>
</dbReference>
<keyword evidence="4 13" id="KW-0285">Flavoprotein</keyword>
<keyword evidence="6" id="KW-1000">Mitochondrion outer membrane</keyword>
<keyword evidence="9 14" id="KW-0560">Oxidoreductase</keyword>
<keyword evidence="8" id="KW-1133">Transmembrane helix</keyword>
<feature type="binding site" evidence="13">
    <location>
        <position position="165"/>
    </location>
    <ligand>
        <name>FAD</name>
        <dbReference type="ChEBI" id="CHEBI:57692"/>
    </ligand>
</feature>
<evidence type="ECO:0000256" key="2">
    <source>
        <dbReference type="ARBA" id="ARBA00004294"/>
    </source>
</evidence>
<keyword evidence="11" id="KW-0496">Mitochondrion</keyword>
<dbReference type="Pfam" id="PF00175">
    <property type="entry name" value="NAD_binding_1"/>
    <property type="match status" value="1"/>
</dbReference>
<dbReference type="Pfam" id="PF00970">
    <property type="entry name" value="FAD_binding_6"/>
    <property type="match status" value="1"/>
</dbReference>
<evidence type="ECO:0000256" key="4">
    <source>
        <dbReference type="ARBA" id="ARBA00022630"/>
    </source>
</evidence>
<proteinExistence type="inferred from homology"/>
<evidence type="ECO:0000256" key="3">
    <source>
        <dbReference type="ARBA" id="ARBA00006105"/>
    </source>
</evidence>
<reference evidence="16" key="1">
    <citation type="submission" date="2014-09" db="EMBL/GenBank/DDBJ databases">
        <authorList>
            <person name="Mudge J."/>
            <person name="Ramaraj T."/>
            <person name="Lindquist I.E."/>
            <person name="Bharti A.K."/>
            <person name="Sundararajan A."/>
            <person name="Cameron C.T."/>
            <person name="Woodward J.E."/>
            <person name="May G.D."/>
            <person name="Brubaker C."/>
            <person name="Broadhvest J."/>
            <person name="Wilkins T.A."/>
        </authorList>
    </citation>
    <scope>NUCLEOTIDE SEQUENCE</scope>
    <source>
        <strain evidence="16">cv. AKA8401</strain>
    </source>
</reference>
<dbReference type="InterPro" id="IPR001433">
    <property type="entry name" value="OxRdtase_FAD/NAD-bd"/>
</dbReference>
<dbReference type="EC" id="1.6.2.2" evidence="14"/>
<keyword evidence="7 13" id="KW-0274">FAD</keyword>
<comment type="caution">
    <text evidence="15">The sequence shown here is derived from an EMBL/GenBank/DDBJ whole genome shotgun (WGS) entry which is preliminary data.</text>
</comment>
<dbReference type="InterPro" id="IPR001834">
    <property type="entry name" value="CBR-like"/>
</dbReference>
<keyword evidence="12" id="KW-0472">Membrane</keyword>
<evidence type="ECO:0000256" key="10">
    <source>
        <dbReference type="ARBA" id="ARBA00023027"/>
    </source>
</evidence>
<dbReference type="PANTHER" id="PTHR19370:SF184">
    <property type="entry name" value="NADH-CYTOCHROME B5 REDUCTASE-LIKE"/>
    <property type="match status" value="1"/>
</dbReference>
<keyword evidence="10 14" id="KW-0520">NAD</keyword>
<name>A0A0B0N1G2_GOSAR</name>
<dbReference type="GO" id="GO:0005741">
    <property type="term" value="C:mitochondrial outer membrane"/>
    <property type="evidence" value="ECO:0007669"/>
    <property type="project" value="UniProtKB-SubCell"/>
</dbReference>
<comment type="cofactor">
    <cofactor evidence="1 13 14">
        <name>FAD</name>
        <dbReference type="ChEBI" id="CHEBI:57692"/>
    </cofactor>
</comment>
<dbReference type="PROSITE" id="PS51384">
    <property type="entry name" value="FAD_FR"/>
    <property type="match status" value="1"/>
</dbReference>
<evidence type="ECO:0000256" key="13">
    <source>
        <dbReference type="PIRSR" id="PIRSR601834-1"/>
    </source>
</evidence>
<evidence type="ECO:0000256" key="5">
    <source>
        <dbReference type="ARBA" id="ARBA00022692"/>
    </source>
</evidence>
<dbReference type="AlphaFoldDB" id="A0A0B0N1G2"/>
<dbReference type="InterPro" id="IPR039261">
    <property type="entry name" value="FNR_nucleotide-bd"/>
</dbReference>
<evidence type="ECO:0000256" key="12">
    <source>
        <dbReference type="ARBA" id="ARBA00023136"/>
    </source>
</evidence>
<dbReference type="Gene3D" id="3.40.50.80">
    <property type="entry name" value="Nucleotide-binding domain of ferredoxin-NADP reductase (FNR) module"/>
    <property type="match status" value="1"/>
</dbReference>
<keyword evidence="16" id="KW-1185">Reference proteome</keyword>
<evidence type="ECO:0000313" key="15">
    <source>
        <dbReference type="EMBL" id="KHG08228.1"/>
    </source>
</evidence>
<accession>A0A0B0N1G2</accession>
<comment type="catalytic activity">
    <reaction evidence="14">
        <text>2 Fe(III)-[cytochrome b5] + NADH = 2 Fe(II)-[cytochrome b5] + NAD(+) + H(+)</text>
        <dbReference type="Rhea" id="RHEA:46680"/>
        <dbReference type="Rhea" id="RHEA-COMP:10438"/>
        <dbReference type="Rhea" id="RHEA-COMP:10439"/>
        <dbReference type="ChEBI" id="CHEBI:15378"/>
        <dbReference type="ChEBI" id="CHEBI:29033"/>
        <dbReference type="ChEBI" id="CHEBI:29034"/>
        <dbReference type="ChEBI" id="CHEBI:57540"/>
        <dbReference type="ChEBI" id="CHEBI:57945"/>
        <dbReference type="EC" id="1.6.2.2"/>
    </reaction>
</comment>
<evidence type="ECO:0000256" key="8">
    <source>
        <dbReference type="ARBA" id="ARBA00022989"/>
    </source>
</evidence>
<evidence type="ECO:0000256" key="11">
    <source>
        <dbReference type="ARBA" id="ARBA00023128"/>
    </source>
</evidence>
<dbReference type="GO" id="GO:0022900">
    <property type="term" value="P:electron transport chain"/>
    <property type="evidence" value="ECO:0007669"/>
    <property type="project" value="TreeGrafter"/>
</dbReference>
<feature type="binding site" evidence="13">
    <location>
        <position position="124"/>
    </location>
    <ligand>
        <name>FAD</name>
        <dbReference type="ChEBI" id="CHEBI:57692"/>
    </ligand>
</feature>
<dbReference type="InterPro" id="IPR008333">
    <property type="entry name" value="Cbr1-like_FAD-bd_dom"/>
</dbReference>
<evidence type="ECO:0000256" key="14">
    <source>
        <dbReference type="RuleBase" id="RU361226"/>
    </source>
</evidence>
<evidence type="ECO:0000256" key="1">
    <source>
        <dbReference type="ARBA" id="ARBA00001974"/>
    </source>
</evidence>
<evidence type="ECO:0000256" key="9">
    <source>
        <dbReference type="ARBA" id="ARBA00023002"/>
    </source>
</evidence>
<dbReference type="EMBL" id="JRRC01492297">
    <property type="protein sequence ID" value="KHG08228.1"/>
    <property type="molecule type" value="Genomic_DNA"/>
</dbReference>
<dbReference type="PRINTS" id="PR00371">
    <property type="entry name" value="FPNCR"/>
</dbReference>
<dbReference type="GO" id="GO:0090524">
    <property type="term" value="F:cytochrome-b5 reductase activity, acting on NADH"/>
    <property type="evidence" value="ECO:0007669"/>
    <property type="project" value="UniProtKB-EC"/>
</dbReference>
<feature type="binding site" evidence="13">
    <location>
        <position position="114"/>
    </location>
    <ligand>
        <name>FAD</name>
        <dbReference type="ChEBI" id="CHEBI:57692"/>
    </ligand>
</feature>
<evidence type="ECO:0000256" key="7">
    <source>
        <dbReference type="ARBA" id="ARBA00022827"/>
    </source>
</evidence>
<dbReference type="OMA" id="DRPKPEW"/>
<evidence type="ECO:0000313" key="16">
    <source>
        <dbReference type="Proteomes" id="UP000032142"/>
    </source>
</evidence>
<dbReference type="KEGG" id="gab:108468015"/>
<feature type="binding site" evidence="13">
    <location>
        <position position="99"/>
    </location>
    <ligand>
        <name>FAD</name>
        <dbReference type="ChEBI" id="CHEBI:57692"/>
    </ligand>
</feature>
<dbReference type="InterPro" id="IPR017927">
    <property type="entry name" value="FAD-bd_FR_type"/>
</dbReference>
<protein>
    <recommendedName>
        <fullName evidence="14">NADH-cytochrome b5 reductase</fullName>
        <ecNumber evidence="14">1.6.2.2</ecNumber>
    </recommendedName>
</protein>
<organism evidence="15 16">
    <name type="scientific">Gossypium arboreum</name>
    <name type="common">Tree cotton</name>
    <name type="synonym">Gossypium nanking</name>
    <dbReference type="NCBI Taxonomy" id="29729"/>
    <lineage>
        <taxon>Eukaryota</taxon>
        <taxon>Viridiplantae</taxon>
        <taxon>Streptophyta</taxon>
        <taxon>Embryophyta</taxon>
        <taxon>Tracheophyta</taxon>
        <taxon>Spermatophyta</taxon>
        <taxon>Magnoliopsida</taxon>
        <taxon>eudicotyledons</taxon>
        <taxon>Gunneridae</taxon>
        <taxon>Pentapetalae</taxon>
        <taxon>rosids</taxon>
        <taxon>malvids</taxon>
        <taxon>Malvales</taxon>
        <taxon>Malvaceae</taxon>
        <taxon>Malvoideae</taxon>
        <taxon>Gossypium</taxon>
    </lineage>
</organism>
<evidence type="ECO:0000256" key="6">
    <source>
        <dbReference type="ARBA" id="ARBA00022787"/>
    </source>
</evidence>
<feature type="binding site" evidence="13">
    <location>
        <position position="116"/>
    </location>
    <ligand>
        <name>FAD</name>
        <dbReference type="ChEBI" id="CHEBI:57692"/>
    </ligand>
</feature>
<dbReference type="Proteomes" id="UP000032142">
    <property type="component" value="Unassembled WGS sequence"/>
</dbReference>
<dbReference type="PRINTS" id="PR00406">
    <property type="entry name" value="CYTB5RDTASE"/>
</dbReference>
<feature type="binding site" evidence="13">
    <location>
        <position position="123"/>
    </location>
    <ligand>
        <name>FAD</name>
        <dbReference type="ChEBI" id="CHEBI:57692"/>
    </ligand>
</feature>
<keyword evidence="5" id="KW-0812">Transmembrane</keyword>
<dbReference type="FunFam" id="3.40.50.80:FF:000019">
    <property type="entry name" value="NADH-cytochrome b5 reductase"/>
    <property type="match status" value="1"/>
</dbReference>
<dbReference type="SUPFAM" id="SSF52343">
    <property type="entry name" value="Ferredoxin reductase-like, C-terminal NADP-linked domain"/>
    <property type="match status" value="1"/>
</dbReference>